<keyword evidence="3" id="KW-0234">DNA repair</keyword>
<feature type="region of interest" description="Disordered" evidence="4">
    <location>
        <begin position="262"/>
        <end position="300"/>
    </location>
</feature>
<dbReference type="KEGG" id="cwo:Cwoe_1814"/>
<feature type="domain" description="Ku" evidence="5">
    <location>
        <begin position="53"/>
        <end position="181"/>
    </location>
</feature>
<sequence>MPRAIWSGAISFGLVNVPVKLYSATSPKTVRFNQLHASDGGRLRQKRVCSIDGEEVPFEQIVKGYEVAPDRYVIVTQDELDALDPRATKTIDIEEFVDLADIDPVYYDSAYHIAPATGGAKAYRLLLSAMEEAGKVAIGRFVLRTRQQLCALRPSDGVMVLSTMLFGDEVNSPQRLDELEALGDVEANEREVVMARQLIESLSAPFEPTRFRDDYREQVLELIERKAAGEEVAVQPVAEQPAEVPDLMAALEASLANVRADGEGDGAAAAPAPAPEPAARRRRRAAARGSRRRAAARTGS</sequence>
<evidence type="ECO:0000256" key="2">
    <source>
        <dbReference type="ARBA" id="ARBA00023172"/>
    </source>
</evidence>
<dbReference type="PANTHER" id="PTHR41251">
    <property type="entry name" value="NON-HOMOLOGOUS END JOINING PROTEIN KU"/>
    <property type="match status" value="1"/>
</dbReference>
<feature type="compositionally biased region" description="Basic residues" evidence="4">
    <location>
        <begin position="280"/>
        <end position="300"/>
    </location>
</feature>
<comment type="subunit">
    <text evidence="3">Homodimer. Interacts with LigD.</text>
</comment>
<comment type="similarity">
    <text evidence="3">Belongs to the prokaryotic Ku family.</text>
</comment>
<organism evidence="6 7">
    <name type="scientific">Conexibacter woesei (strain DSM 14684 / CCUG 47730 / CIP 108061 / JCM 11494 / NBRC 100937 / ID131577)</name>
    <dbReference type="NCBI Taxonomy" id="469383"/>
    <lineage>
        <taxon>Bacteria</taxon>
        <taxon>Bacillati</taxon>
        <taxon>Actinomycetota</taxon>
        <taxon>Thermoleophilia</taxon>
        <taxon>Solirubrobacterales</taxon>
        <taxon>Conexibacteraceae</taxon>
        <taxon>Conexibacter</taxon>
    </lineage>
</organism>
<gene>
    <name evidence="3" type="primary">ku</name>
    <name evidence="6" type="ordered locus">Cwoe_1814</name>
</gene>
<dbReference type="PIRSF" id="PIRSF006493">
    <property type="entry name" value="Prok_Ku"/>
    <property type="match status" value="1"/>
</dbReference>
<dbReference type="GO" id="GO:0003690">
    <property type="term" value="F:double-stranded DNA binding"/>
    <property type="evidence" value="ECO:0007669"/>
    <property type="project" value="UniProtKB-UniRule"/>
</dbReference>
<evidence type="ECO:0000256" key="3">
    <source>
        <dbReference type="HAMAP-Rule" id="MF_01875"/>
    </source>
</evidence>
<dbReference type="PANTHER" id="PTHR41251:SF1">
    <property type="entry name" value="NON-HOMOLOGOUS END JOINING PROTEIN KU"/>
    <property type="match status" value="1"/>
</dbReference>
<keyword evidence="3" id="KW-0227">DNA damage</keyword>
<dbReference type="STRING" id="469383.Cwoe_1814"/>
<keyword evidence="1 3" id="KW-0238">DNA-binding</keyword>
<dbReference type="Gene3D" id="2.40.290.10">
    <property type="match status" value="1"/>
</dbReference>
<reference evidence="6 7" key="1">
    <citation type="journal article" date="2010" name="Stand. Genomic Sci.">
        <title>Complete genome sequence of Conexibacter woesei type strain (ID131577).</title>
        <authorList>
            <person name="Pukall R."/>
            <person name="Lapidus A."/>
            <person name="Glavina Del Rio T."/>
            <person name="Copeland A."/>
            <person name="Tice H."/>
            <person name="Cheng J.-F."/>
            <person name="Lucas S."/>
            <person name="Chen F."/>
            <person name="Nolan M."/>
            <person name="Bruce D."/>
            <person name="Goodwin L."/>
            <person name="Pitluck S."/>
            <person name="Mavromatis K."/>
            <person name="Ivanova N."/>
            <person name="Ovchinnikova G."/>
            <person name="Pati A."/>
            <person name="Chen A."/>
            <person name="Palaniappan K."/>
            <person name="Land M."/>
            <person name="Hauser L."/>
            <person name="Chang Y.-J."/>
            <person name="Jeffries C.D."/>
            <person name="Chain P."/>
            <person name="Meincke L."/>
            <person name="Sims D."/>
            <person name="Brettin T."/>
            <person name="Detter J.C."/>
            <person name="Rohde M."/>
            <person name="Goeker M."/>
            <person name="Bristow J."/>
            <person name="Eisen J.A."/>
            <person name="Markowitz V."/>
            <person name="Kyrpides N.C."/>
            <person name="Klenk H.-P."/>
            <person name="Hugenholtz P."/>
        </authorList>
    </citation>
    <scope>NUCLEOTIDE SEQUENCE [LARGE SCALE GENOMIC DNA]</scope>
    <source>
        <strain evidence="7">DSM 14684 / CIP 108061 / JCM 11494 / NBRC 100937 / ID131577</strain>
    </source>
</reference>
<comment type="function">
    <text evidence="3">With LigD forms a non-homologous end joining (NHEJ) DNA repair enzyme, which repairs dsDNA breaks with reduced fidelity. Binds linear dsDNA with 5'- and 3'- overhangs but not closed circular dsDNA nor ssDNA. Recruits and stimulates the ligase activity of LigD.</text>
</comment>
<dbReference type="OrthoDB" id="9795084at2"/>
<dbReference type="Pfam" id="PF02735">
    <property type="entry name" value="Ku"/>
    <property type="match status" value="1"/>
</dbReference>
<dbReference type="SMART" id="SM00559">
    <property type="entry name" value="Ku78"/>
    <property type="match status" value="1"/>
</dbReference>
<evidence type="ECO:0000256" key="1">
    <source>
        <dbReference type="ARBA" id="ARBA00023125"/>
    </source>
</evidence>
<protein>
    <recommendedName>
        <fullName evidence="3">Non-homologous end joining protein Ku</fullName>
    </recommendedName>
</protein>
<reference evidence="7" key="2">
    <citation type="submission" date="2010-01" db="EMBL/GenBank/DDBJ databases">
        <title>The complete genome of Conexibacter woesei DSM 14684.</title>
        <authorList>
            <consortium name="US DOE Joint Genome Institute (JGI-PGF)"/>
            <person name="Lucas S."/>
            <person name="Copeland A."/>
            <person name="Lapidus A."/>
            <person name="Glavina del Rio T."/>
            <person name="Dalin E."/>
            <person name="Tice H."/>
            <person name="Bruce D."/>
            <person name="Goodwin L."/>
            <person name="Pitluck S."/>
            <person name="Kyrpides N."/>
            <person name="Mavromatis K."/>
            <person name="Ivanova N."/>
            <person name="Mikhailova N."/>
            <person name="Chertkov O."/>
            <person name="Brettin T."/>
            <person name="Detter J.C."/>
            <person name="Han C."/>
            <person name="Larimer F."/>
            <person name="Land M."/>
            <person name="Hauser L."/>
            <person name="Markowitz V."/>
            <person name="Cheng J.-F."/>
            <person name="Hugenholtz P."/>
            <person name="Woyke T."/>
            <person name="Wu D."/>
            <person name="Pukall R."/>
            <person name="Steenblock K."/>
            <person name="Schneider S."/>
            <person name="Klenk H.-P."/>
            <person name="Eisen J.A."/>
        </authorList>
    </citation>
    <scope>NUCLEOTIDE SEQUENCE [LARGE SCALE GENOMIC DNA]</scope>
    <source>
        <strain evidence="7">DSM 14684 / CIP 108061 / JCM 11494 / NBRC 100937 / ID131577</strain>
    </source>
</reference>
<keyword evidence="7" id="KW-1185">Reference proteome</keyword>
<evidence type="ECO:0000313" key="6">
    <source>
        <dbReference type="EMBL" id="ADB50240.1"/>
    </source>
</evidence>
<dbReference type="HAMAP" id="MF_01875">
    <property type="entry name" value="Prokaryotic_Ku"/>
    <property type="match status" value="1"/>
</dbReference>
<accession>D3F265</accession>
<keyword evidence="2 3" id="KW-0233">DNA recombination</keyword>
<name>D3F265_CONWI</name>
<dbReference type="GO" id="GO:0006303">
    <property type="term" value="P:double-strand break repair via nonhomologous end joining"/>
    <property type="evidence" value="ECO:0007669"/>
    <property type="project" value="UniProtKB-UniRule"/>
</dbReference>
<dbReference type="EMBL" id="CP001854">
    <property type="protein sequence ID" value="ADB50240.1"/>
    <property type="molecule type" value="Genomic_DNA"/>
</dbReference>
<dbReference type="CDD" id="cd00789">
    <property type="entry name" value="KU_like"/>
    <property type="match status" value="1"/>
</dbReference>
<dbReference type="SUPFAM" id="SSF100939">
    <property type="entry name" value="SPOC domain-like"/>
    <property type="match status" value="1"/>
</dbReference>
<dbReference type="eggNOG" id="COG1273">
    <property type="taxonomic scope" value="Bacteria"/>
</dbReference>
<evidence type="ECO:0000313" key="7">
    <source>
        <dbReference type="Proteomes" id="UP000008229"/>
    </source>
</evidence>
<proteinExistence type="inferred from homology"/>
<dbReference type="FunFam" id="2.40.290.10:FF:000004">
    <property type="entry name" value="Non-homologous end joining protein Ku"/>
    <property type="match status" value="1"/>
</dbReference>
<dbReference type="Proteomes" id="UP000008229">
    <property type="component" value="Chromosome"/>
</dbReference>
<dbReference type="HOGENOM" id="CLU_048975_0_1_11"/>
<dbReference type="InterPro" id="IPR009187">
    <property type="entry name" value="Prok_Ku"/>
</dbReference>
<dbReference type="NCBIfam" id="TIGR02772">
    <property type="entry name" value="Ku_bact"/>
    <property type="match status" value="1"/>
</dbReference>
<evidence type="ECO:0000256" key="4">
    <source>
        <dbReference type="SAM" id="MobiDB-lite"/>
    </source>
</evidence>
<dbReference type="RefSeq" id="WP_012933291.1">
    <property type="nucleotide sequence ID" value="NC_013739.1"/>
</dbReference>
<evidence type="ECO:0000259" key="5">
    <source>
        <dbReference type="SMART" id="SM00559"/>
    </source>
</evidence>
<dbReference type="InterPro" id="IPR006164">
    <property type="entry name" value="DNA_bd_Ku70/Ku80"/>
</dbReference>
<dbReference type="GO" id="GO:0006310">
    <property type="term" value="P:DNA recombination"/>
    <property type="evidence" value="ECO:0007669"/>
    <property type="project" value="UniProtKB-KW"/>
</dbReference>
<dbReference type="AlphaFoldDB" id="D3F265"/>
<dbReference type="InterPro" id="IPR016194">
    <property type="entry name" value="SPOC-like_C_dom_sf"/>
</dbReference>